<feature type="site" description="Contributes to redox potential value" evidence="3">
    <location>
        <position position="31"/>
    </location>
</feature>
<name>A0AAD5S4V8_9FUNG</name>
<reference evidence="6" key="1">
    <citation type="submission" date="2020-05" db="EMBL/GenBank/DDBJ databases">
        <title>Phylogenomic resolution of chytrid fungi.</title>
        <authorList>
            <person name="Stajich J.E."/>
            <person name="Amses K."/>
            <person name="Simmons R."/>
            <person name="Seto K."/>
            <person name="Myers J."/>
            <person name="Bonds A."/>
            <person name="Quandt C.A."/>
            <person name="Barry K."/>
            <person name="Liu P."/>
            <person name="Grigoriev I."/>
            <person name="Longcore J.E."/>
            <person name="James T.Y."/>
        </authorList>
    </citation>
    <scope>NUCLEOTIDE SEQUENCE</scope>
    <source>
        <strain evidence="6">JEL0318</strain>
    </source>
</reference>
<evidence type="ECO:0000256" key="3">
    <source>
        <dbReference type="PIRSR" id="PIRSR000077-1"/>
    </source>
</evidence>
<dbReference type="CDD" id="cd02947">
    <property type="entry name" value="TRX_family"/>
    <property type="match status" value="1"/>
</dbReference>
<dbReference type="Gene3D" id="3.40.30.10">
    <property type="entry name" value="Glutaredoxin"/>
    <property type="match status" value="1"/>
</dbReference>
<dbReference type="PIRSF" id="PIRSF000077">
    <property type="entry name" value="Thioredoxin"/>
    <property type="match status" value="1"/>
</dbReference>
<dbReference type="InterPro" id="IPR036249">
    <property type="entry name" value="Thioredoxin-like_sf"/>
</dbReference>
<dbReference type="PANTHER" id="PTHR46115">
    <property type="entry name" value="THIOREDOXIN-LIKE PROTEIN 1"/>
    <property type="match status" value="1"/>
</dbReference>
<comment type="similarity">
    <text evidence="2">Belongs to the thioredoxin family.</text>
</comment>
<evidence type="ECO:0000256" key="1">
    <source>
        <dbReference type="ARBA" id="ARBA00023157"/>
    </source>
</evidence>
<keyword evidence="7" id="KW-1185">Reference proteome</keyword>
<accession>A0AAD5S4V8</accession>
<feature type="disulfide bond" description="Redox-active" evidence="4">
    <location>
        <begin position="30"/>
        <end position="33"/>
    </location>
</feature>
<gene>
    <name evidence="6" type="primary">TRX2_1</name>
    <name evidence="6" type="ORF">HK097_000996</name>
</gene>
<evidence type="ECO:0000313" key="7">
    <source>
        <dbReference type="Proteomes" id="UP001212841"/>
    </source>
</evidence>
<dbReference type="AlphaFoldDB" id="A0AAD5S4V8"/>
<dbReference type="GO" id="GO:0015035">
    <property type="term" value="F:protein-disulfide reductase activity"/>
    <property type="evidence" value="ECO:0007669"/>
    <property type="project" value="InterPro"/>
</dbReference>
<feature type="site" description="Deprotonates C-terminal active site Cys" evidence="3">
    <location>
        <position position="24"/>
    </location>
</feature>
<dbReference type="InterPro" id="IPR017937">
    <property type="entry name" value="Thioredoxin_CS"/>
</dbReference>
<feature type="active site" description="Nucleophile" evidence="3">
    <location>
        <position position="30"/>
    </location>
</feature>
<dbReference type="EMBL" id="JADGJD010001193">
    <property type="protein sequence ID" value="KAJ3046166.1"/>
    <property type="molecule type" value="Genomic_DNA"/>
</dbReference>
<organism evidence="6 7">
    <name type="scientific">Rhizophlyctis rosea</name>
    <dbReference type="NCBI Taxonomy" id="64517"/>
    <lineage>
        <taxon>Eukaryota</taxon>
        <taxon>Fungi</taxon>
        <taxon>Fungi incertae sedis</taxon>
        <taxon>Chytridiomycota</taxon>
        <taxon>Chytridiomycota incertae sedis</taxon>
        <taxon>Chytridiomycetes</taxon>
        <taxon>Rhizophlyctidales</taxon>
        <taxon>Rhizophlyctidaceae</taxon>
        <taxon>Rhizophlyctis</taxon>
    </lineage>
</organism>
<dbReference type="SUPFAM" id="SSF52833">
    <property type="entry name" value="Thioredoxin-like"/>
    <property type="match status" value="1"/>
</dbReference>
<evidence type="ECO:0000313" key="6">
    <source>
        <dbReference type="EMBL" id="KAJ3046166.1"/>
    </source>
</evidence>
<evidence type="ECO:0000259" key="5">
    <source>
        <dbReference type="PROSITE" id="PS51352"/>
    </source>
</evidence>
<dbReference type="PRINTS" id="PR00421">
    <property type="entry name" value="THIOREDOXIN"/>
</dbReference>
<evidence type="ECO:0000256" key="4">
    <source>
        <dbReference type="PIRSR" id="PIRSR000077-4"/>
    </source>
</evidence>
<dbReference type="InterPro" id="IPR005746">
    <property type="entry name" value="Thioredoxin"/>
</dbReference>
<dbReference type="InterPro" id="IPR013766">
    <property type="entry name" value="Thioredoxin_domain"/>
</dbReference>
<feature type="site" description="Contributes to redox potential value" evidence="3">
    <location>
        <position position="32"/>
    </location>
</feature>
<dbReference type="Pfam" id="PF00085">
    <property type="entry name" value="Thioredoxin"/>
    <property type="match status" value="1"/>
</dbReference>
<feature type="domain" description="Thioredoxin" evidence="5">
    <location>
        <begin position="1"/>
        <end position="104"/>
    </location>
</feature>
<keyword evidence="1 4" id="KW-1015">Disulfide bond</keyword>
<dbReference type="Proteomes" id="UP001212841">
    <property type="component" value="Unassembled WGS sequence"/>
</dbReference>
<proteinExistence type="inferred from homology"/>
<dbReference type="PROSITE" id="PS51352">
    <property type="entry name" value="THIOREDOXIN_2"/>
    <property type="match status" value="1"/>
</dbReference>
<protein>
    <recommendedName>
        <fullName evidence="2">Thioredoxin</fullName>
    </recommendedName>
</protein>
<comment type="caution">
    <text evidence="6">The sequence shown here is derived from an EMBL/GenBank/DDBJ whole genome shotgun (WGS) entry which is preliminary data.</text>
</comment>
<keyword evidence="4" id="KW-0676">Redox-active center</keyword>
<evidence type="ECO:0000256" key="2">
    <source>
        <dbReference type="PIRNR" id="PIRNR000077"/>
    </source>
</evidence>
<feature type="active site" description="Nucleophile" evidence="3">
    <location>
        <position position="33"/>
    </location>
</feature>
<sequence length="104" mass="11147">MVHSIASYNEFTSTLASNDIVIVDYTATWCPPCKVIAPHYEQLAADHPSIAFLKVDVDDNPDVAEEQSANAMPTFVAYKSGKEVARVVGANLPKLKQLVAGVAA</sequence>
<dbReference type="PROSITE" id="PS00194">
    <property type="entry name" value="THIOREDOXIN_1"/>
    <property type="match status" value="1"/>
</dbReference>